<dbReference type="AlphaFoldDB" id="A0AAW1TLC1"/>
<comment type="caution">
    <text evidence="1">The sequence shown here is derived from an EMBL/GenBank/DDBJ whole genome shotgun (WGS) entry which is preliminary data.</text>
</comment>
<organism evidence="1 2">
    <name type="scientific">Henosepilachna vigintioctopunctata</name>
    <dbReference type="NCBI Taxonomy" id="420089"/>
    <lineage>
        <taxon>Eukaryota</taxon>
        <taxon>Metazoa</taxon>
        <taxon>Ecdysozoa</taxon>
        <taxon>Arthropoda</taxon>
        <taxon>Hexapoda</taxon>
        <taxon>Insecta</taxon>
        <taxon>Pterygota</taxon>
        <taxon>Neoptera</taxon>
        <taxon>Endopterygota</taxon>
        <taxon>Coleoptera</taxon>
        <taxon>Polyphaga</taxon>
        <taxon>Cucujiformia</taxon>
        <taxon>Coccinelloidea</taxon>
        <taxon>Coccinellidae</taxon>
        <taxon>Epilachninae</taxon>
        <taxon>Epilachnini</taxon>
        <taxon>Henosepilachna</taxon>
    </lineage>
</organism>
<protein>
    <submittedName>
        <fullName evidence="1">Uncharacterized protein</fullName>
    </submittedName>
</protein>
<reference evidence="1 2" key="1">
    <citation type="submission" date="2023-03" db="EMBL/GenBank/DDBJ databases">
        <title>Genome insight into feeding habits of ladybird beetles.</title>
        <authorList>
            <person name="Li H.-S."/>
            <person name="Huang Y.-H."/>
            <person name="Pang H."/>
        </authorList>
    </citation>
    <scope>NUCLEOTIDE SEQUENCE [LARGE SCALE GENOMIC DNA]</scope>
    <source>
        <strain evidence="1">SYSU_2023b</strain>
        <tissue evidence="1">Whole body</tissue>
    </source>
</reference>
<keyword evidence="2" id="KW-1185">Reference proteome</keyword>
<evidence type="ECO:0000313" key="2">
    <source>
        <dbReference type="Proteomes" id="UP001431783"/>
    </source>
</evidence>
<accession>A0AAW1TLC1</accession>
<dbReference type="EMBL" id="JARQZJ010000006">
    <property type="protein sequence ID" value="KAK9871474.1"/>
    <property type="molecule type" value="Genomic_DNA"/>
</dbReference>
<proteinExistence type="predicted"/>
<sequence>MRSWITLGYQLDYRELARQNKITEQILQNYLEKRLFPHKHRPSQAPSIWDILPSRRRKSNNNIQDQLEVIRRENETLESDESNQVGAVYENNDDSIYEEEDCPNCVEDSLPTPTRWTMPLLKLGEKRYYLGIFFKIVREFSLPLGLNT</sequence>
<dbReference type="Proteomes" id="UP001431783">
    <property type="component" value="Unassembled WGS sequence"/>
</dbReference>
<gene>
    <name evidence="1" type="ORF">WA026_012848</name>
</gene>
<name>A0AAW1TLC1_9CUCU</name>
<evidence type="ECO:0000313" key="1">
    <source>
        <dbReference type="EMBL" id="KAK9871474.1"/>
    </source>
</evidence>